<reference evidence="2 3" key="1">
    <citation type="submission" date="2017-05" db="EMBL/GenBank/DDBJ databases">
        <title>Vagococcus spp. assemblies.</title>
        <authorList>
            <person name="Gulvik C.A."/>
        </authorList>
    </citation>
    <scope>NUCLEOTIDE SEQUENCE [LARGE SCALE GENOMIC DNA]</scope>
    <source>
        <strain evidence="2 3">NCFB 2777</strain>
    </source>
</reference>
<name>A0A429ZIN9_9ENTE</name>
<keyword evidence="3" id="KW-1185">Reference proteome</keyword>
<dbReference type="PROSITE" id="PS50930">
    <property type="entry name" value="HTH_LYTTR"/>
    <property type="match status" value="1"/>
</dbReference>
<protein>
    <recommendedName>
        <fullName evidence="1">HTH LytTR-type domain-containing protein</fullName>
    </recommendedName>
</protein>
<proteinExistence type="predicted"/>
<dbReference type="GeneID" id="98569019"/>
<dbReference type="EMBL" id="NGJU01000018">
    <property type="protein sequence ID" value="RST93560.1"/>
    <property type="molecule type" value="Genomic_DNA"/>
</dbReference>
<dbReference type="OrthoDB" id="3190595at2"/>
<accession>A0A429ZIN9</accession>
<dbReference type="Pfam" id="PF04397">
    <property type="entry name" value="LytTR"/>
    <property type="match status" value="1"/>
</dbReference>
<evidence type="ECO:0000259" key="1">
    <source>
        <dbReference type="PROSITE" id="PS50930"/>
    </source>
</evidence>
<organism evidence="2 3">
    <name type="scientific">Vagococcus salmoninarum</name>
    <dbReference type="NCBI Taxonomy" id="2739"/>
    <lineage>
        <taxon>Bacteria</taxon>
        <taxon>Bacillati</taxon>
        <taxon>Bacillota</taxon>
        <taxon>Bacilli</taxon>
        <taxon>Lactobacillales</taxon>
        <taxon>Enterococcaceae</taxon>
        <taxon>Vagococcus</taxon>
    </lineage>
</organism>
<dbReference type="Proteomes" id="UP000287239">
    <property type="component" value="Unassembled WGS sequence"/>
</dbReference>
<dbReference type="GO" id="GO:0003677">
    <property type="term" value="F:DNA binding"/>
    <property type="evidence" value="ECO:0007669"/>
    <property type="project" value="InterPro"/>
</dbReference>
<dbReference type="RefSeq" id="WP_126781339.1">
    <property type="nucleotide sequence ID" value="NZ_NGJU01000018.1"/>
</dbReference>
<dbReference type="SMART" id="SM00850">
    <property type="entry name" value="LytTR"/>
    <property type="match status" value="1"/>
</dbReference>
<sequence length="207" mass="24421">MLNIHQYSHNDYELTRGESLLKEFYHQQNIQINVINFYKMIDVFEKSHEIDCLFVYEDVWQEALPLVSQYSQGKNHGEIIVVQVKGSLQSEFLEKAQKYILPKGRELVLQGKYTKLELTSEVIHYLEKSQRKVYIQTTEEKYELLEDYQELSEKLKAVGFLSPYMNILVNPQWIRTVKGRIVTLLTGEELPLSQKKAASFRQKLKEN</sequence>
<dbReference type="AlphaFoldDB" id="A0A429ZIN9"/>
<comment type="caution">
    <text evidence="2">The sequence shown here is derived from an EMBL/GenBank/DDBJ whole genome shotgun (WGS) entry which is preliminary data.</text>
</comment>
<evidence type="ECO:0000313" key="2">
    <source>
        <dbReference type="EMBL" id="RST93560.1"/>
    </source>
</evidence>
<dbReference type="InterPro" id="IPR007492">
    <property type="entry name" value="LytTR_DNA-bd_dom"/>
</dbReference>
<evidence type="ECO:0000313" key="3">
    <source>
        <dbReference type="Proteomes" id="UP000287239"/>
    </source>
</evidence>
<gene>
    <name evidence="2" type="ORF">CBF35_11780</name>
</gene>
<dbReference type="Gene3D" id="2.40.50.1020">
    <property type="entry name" value="LytTr DNA-binding domain"/>
    <property type="match status" value="1"/>
</dbReference>
<feature type="domain" description="HTH LytTR-type" evidence="1">
    <location>
        <begin position="123"/>
        <end position="206"/>
    </location>
</feature>